<keyword evidence="2" id="KW-1185">Reference proteome</keyword>
<organism evidence="1 2">
    <name type="scientific">Linum tenue</name>
    <dbReference type="NCBI Taxonomy" id="586396"/>
    <lineage>
        <taxon>Eukaryota</taxon>
        <taxon>Viridiplantae</taxon>
        <taxon>Streptophyta</taxon>
        <taxon>Embryophyta</taxon>
        <taxon>Tracheophyta</taxon>
        <taxon>Spermatophyta</taxon>
        <taxon>Magnoliopsida</taxon>
        <taxon>eudicotyledons</taxon>
        <taxon>Gunneridae</taxon>
        <taxon>Pentapetalae</taxon>
        <taxon>rosids</taxon>
        <taxon>fabids</taxon>
        <taxon>Malpighiales</taxon>
        <taxon>Linaceae</taxon>
        <taxon>Linum</taxon>
    </lineage>
</organism>
<name>A0AAV0L0I7_9ROSI</name>
<dbReference type="AlphaFoldDB" id="A0AAV0L0I7"/>
<dbReference type="Proteomes" id="UP001154282">
    <property type="component" value="Unassembled WGS sequence"/>
</dbReference>
<evidence type="ECO:0000313" key="1">
    <source>
        <dbReference type="EMBL" id="CAI0427726.1"/>
    </source>
</evidence>
<accession>A0AAV0L0I7</accession>
<reference evidence="1" key="1">
    <citation type="submission" date="2022-08" db="EMBL/GenBank/DDBJ databases">
        <authorList>
            <person name="Gutierrez-Valencia J."/>
        </authorList>
    </citation>
    <scope>NUCLEOTIDE SEQUENCE</scope>
</reference>
<protein>
    <submittedName>
        <fullName evidence="1">Uncharacterized protein</fullName>
    </submittedName>
</protein>
<dbReference type="EMBL" id="CAMGYJ010000006">
    <property type="protein sequence ID" value="CAI0427726.1"/>
    <property type="molecule type" value="Genomic_DNA"/>
</dbReference>
<gene>
    <name evidence="1" type="ORF">LITE_LOCUS21320</name>
</gene>
<comment type="caution">
    <text evidence="1">The sequence shown here is derived from an EMBL/GenBank/DDBJ whole genome shotgun (WGS) entry which is preliminary data.</text>
</comment>
<proteinExistence type="predicted"/>
<sequence>MQPLHAMVAKIRECGSLRRAINYGTVEPCAGRDFESNAWSPRETASNILALAKMWWSLLRIVVAMDVLRHSICRRRLLPPLRTQLLGSSTLSITRKDFSLFFPPNSFFITLKGFSSIVIFVVFPNHFFGFGVICRA</sequence>
<evidence type="ECO:0000313" key="2">
    <source>
        <dbReference type="Proteomes" id="UP001154282"/>
    </source>
</evidence>